<protein>
    <recommendedName>
        <fullName evidence="3">amidase</fullName>
        <ecNumber evidence="3">3.5.1.4</ecNumber>
    </recommendedName>
</protein>
<dbReference type="CDD" id="cd00067">
    <property type="entry name" value="GAL4"/>
    <property type="match status" value="1"/>
</dbReference>
<dbReference type="Proteomes" id="UP000295083">
    <property type="component" value="Unassembled WGS sequence"/>
</dbReference>
<comment type="catalytic activity">
    <reaction evidence="1">
        <text>a monocarboxylic acid amide + H2O = a monocarboxylate + NH4(+)</text>
        <dbReference type="Rhea" id="RHEA:12020"/>
        <dbReference type="ChEBI" id="CHEBI:15377"/>
        <dbReference type="ChEBI" id="CHEBI:28938"/>
        <dbReference type="ChEBI" id="CHEBI:35757"/>
        <dbReference type="ChEBI" id="CHEBI:83628"/>
        <dbReference type="EC" id="3.5.1.4"/>
    </reaction>
</comment>
<dbReference type="InterPro" id="IPR001138">
    <property type="entry name" value="Zn2Cys6_DnaBD"/>
</dbReference>
<feature type="domain" description="Amidase" evidence="7">
    <location>
        <begin position="80"/>
        <end position="529"/>
    </location>
</feature>
<dbReference type="GO" id="GO:0004040">
    <property type="term" value="F:amidase activity"/>
    <property type="evidence" value="ECO:0007669"/>
    <property type="project" value="UniProtKB-EC"/>
</dbReference>
<comment type="caution">
    <text evidence="8">The sequence shown here is derived from an EMBL/GenBank/DDBJ whole genome shotgun (WGS) entry which is preliminary data.</text>
</comment>
<dbReference type="InterPro" id="IPR021858">
    <property type="entry name" value="Fun_TF"/>
</dbReference>
<dbReference type="Pfam" id="PF11951">
    <property type="entry name" value="Fungal_trans_2"/>
    <property type="match status" value="1"/>
</dbReference>
<evidence type="ECO:0000256" key="6">
    <source>
        <dbReference type="SAM" id="MobiDB-lite"/>
    </source>
</evidence>
<dbReference type="SUPFAM" id="SSF75304">
    <property type="entry name" value="Amidase signature (AS) enzymes"/>
    <property type="match status" value="1"/>
</dbReference>
<dbReference type="PANTHER" id="PTHR46072:SF4">
    <property type="entry name" value="AMIDASE C550.07-RELATED"/>
    <property type="match status" value="1"/>
</dbReference>
<evidence type="ECO:0000256" key="1">
    <source>
        <dbReference type="ARBA" id="ARBA00001311"/>
    </source>
</evidence>
<evidence type="ECO:0000256" key="2">
    <source>
        <dbReference type="ARBA" id="ARBA00009199"/>
    </source>
</evidence>
<keyword evidence="9" id="KW-1185">Reference proteome</keyword>
<evidence type="ECO:0000313" key="8">
    <source>
        <dbReference type="EMBL" id="TDZ35044.1"/>
    </source>
</evidence>
<dbReference type="EMBL" id="QAPG01000046">
    <property type="protein sequence ID" value="TDZ35044.1"/>
    <property type="molecule type" value="Genomic_DNA"/>
</dbReference>
<organism evidence="8 9">
    <name type="scientific">Colletotrichum spinosum</name>
    <dbReference type="NCBI Taxonomy" id="1347390"/>
    <lineage>
        <taxon>Eukaryota</taxon>
        <taxon>Fungi</taxon>
        <taxon>Dikarya</taxon>
        <taxon>Ascomycota</taxon>
        <taxon>Pezizomycotina</taxon>
        <taxon>Sordariomycetes</taxon>
        <taxon>Hypocreomycetidae</taxon>
        <taxon>Glomerellales</taxon>
        <taxon>Glomerellaceae</taxon>
        <taxon>Colletotrichum</taxon>
        <taxon>Colletotrichum orbiculare species complex</taxon>
    </lineage>
</organism>
<keyword evidence="5" id="KW-0539">Nucleus</keyword>
<dbReference type="SUPFAM" id="SSF57701">
    <property type="entry name" value="Zn2/Cys6 DNA-binding domain"/>
    <property type="match status" value="1"/>
</dbReference>
<reference evidence="8 9" key="1">
    <citation type="submission" date="2018-11" db="EMBL/GenBank/DDBJ databases">
        <title>Genome sequence and assembly of Colletotrichum spinosum.</title>
        <authorList>
            <person name="Gan P."/>
            <person name="Shirasu K."/>
        </authorList>
    </citation>
    <scope>NUCLEOTIDE SEQUENCE [LARGE SCALE GENOMIC DNA]</scope>
    <source>
        <strain evidence="8 9">CBS 515.97</strain>
    </source>
</reference>
<dbReference type="Pfam" id="PF01425">
    <property type="entry name" value="Amidase"/>
    <property type="match status" value="1"/>
</dbReference>
<dbReference type="EC" id="3.5.1.4" evidence="3"/>
<evidence type="ECO:0000256" key="4">
    <source>
        <dbReference type="ARBA" id="ARBA00022801"/>
    </source>
</evidence>
<evidence type="ECO:0000256" key="5">
    <source>
        <dbReference type="ARBA" id="ARBA00023242"/>
    </source>
</evidence>
<dbReference type="InterPro" id="IPR020556">
    <property type="entry name" value="Amidase_CS"/>
</dbReference>
<dbReference type="InterPro" id="IPR023631">
    <property type="entry name" value="Amidase_dom"/>
</dbReference>
<dbReference type="Gene3D" id="3.90.1300.10">
    <property type="entry name" value="Amidase signature (AS) domain"/>
    <property type="match status" value="1"/>
</dbReference>
<keyword evidence="4" id="KW-0378">Hydrolase</keyword>
<dbReference type="PROSITE" id="PS00571">
    <property type="entry name" value="AMIDASES"/>
    <property type="match status" value="1"/>
</dbReference>
<comment type="similarity">
    <text evidence="2">Belongs to the amidase family.</text>
</comment>
<dbReference type="GO" id="GO:0008270">
    <property type="term" value="F:zinc ion binding"/>
    <property type="evidence" value="ECO:0007669"/>
    <property type="project" value="InterPro"/>
</dbReference>
<sequence length="1016" mass="112609">MPSTSSTWETRAEGCRKTLQKSLKPEWLLPVDQLPPSSQLNVSSFIETSGRLTQRELEITSSSAAELTSRMAEGSLTAVETVTAFLKRAHIAHQLVNFATEFMVEDALAAAERLDAHFKATGKLVGPLHGIPISAKEHIGFKGRTCHSGYVAWVDNVAEEDALVVRLAKAAGAVFHVRTNEPQSVMHLDCSNPIYGTTVNPHNRKLTSGGSSGGEGASLGLRCAVLGIGTDIGGSVRIPAAFCGSYGLRTTAMRNPYKGVCIPGLGQESIRCVLSPLANTIADLDLFQRTIIDQEPWEEETSLIPLPWKRPGSFGPGSFTLGILWDDGIVHPHPPVTRAMEASVQKLKAAGVRVVDFEPYQHAEAAEIINAMYFPDAAATQREILAEGGEPVARLTEWAFNYSKSDPLSIRENWELNVRRDALRDGYHRVMKERGVDFILCPAYVGAAARLGEAQYWHYTTIWNILDQPSVTFPTGLKVDPKVDAIERDYKPRSEEDEREYKKYTPEEYAEAPIALQLAGKRFHDEDTLAATQVVAGRQRKVKCGEERPACRNCVGCARECIWPTSSDLVDRRFRARRASASVAPRPSSRASSPTSSSSSSGDETSTSIVRFSSKEMPELEHELTHHFLNVYLTVLLLPTVSKLDLGDYGSEMAGLMLRSESVKYAVLANCASNKYMLCRNHQYQKAALVYYLKAMELVNHGLRELGSSQQSPGDSLLTTVVYLYLYNFWGSDTSVDAKNHIDGAISLLNLRYEDRDAPLSMRTPLHRVATESVLYQAFLLAIRKPFEPTFHVDPKFLARSEDVLNAKRLINTLSSESSLVLGLPLRLYRHITDIIDLPNTPFEARKDAVARIGLEMNYWNHQVTAGDDCESSSPQTAGFLTEATTLFVLGASLLYDYMMEASAAATGFPTTGLMEMTGGQRLPSAASPRWQVERAFSILRRPKAYETWTRCYLGAWPMLILGYSVSSEEDVALIRQVLVHMRDRMGYGEIQRILEDVEEVWATRKMRPPGLAVSR</sequence>
<evidence type="ECO:0000259" key="7">
    <source>
        <dbReference type="Pfam" id="PF01425"/>
    </source>
</evidence>
<evidence type="ECO:0000256" key="3">
    <source>
        <dbReference type="ARBA" id="ARBA00012922"/>
    </source>
</evidence>
<dbReference type="GO" id="GO:0000981">
    <property type="term" value="F:DNA-binding transcription factor activity, RNA polymerase II-specific"/>
    <property type="evidence" value="ECO:0007669"/>
    <property type="project" value="InterPro"/>
</dbReference>
<evidence type="ECO:0000313" key="9">
    <source>
        <dbReference type="Proteomes" id="UP000295083"/>
    </source>
</evidence>
<feature type="compositionally biased region" description="Low complexity" evidence="6">
    <location>
        <begin position="580"/>
        <end position="601"/>
    </location>
</feature>
<name>A0A4R8QG38_9PEZI</name>
<gene>
    <name evidence="8" type="ORF">C8035_v010128</name>
</gene>
<dbReference type="PANTHER" id="PTHR46072">
    <property type="entry name" value="AMIDASE-RELATED-RELATED"/>
    <property type="match status" value="1"/>
</dbReference>
<dbReference type="AlphaFoldDB" id="A0A4R8QG38"/>
<dbReference type="InterPro" id="IPR036928">
    <property type="entry name" value="AS_sf"/>
</dbReference>
<dbReference type="InterPro" id="IPR036864">
    <property type="entry name" value="Zn2-C6_fun-type_DNA-bd_sf"/>
</dbReference>
<proteinExistence type="inferred from homology"/>
<accession>A0A4R8QG38</accession>
<feature type="region of interest" description="Disordered" evidence="6">
    <location>
        <begin position="580"/>
        <end position="609"/>
    </location>
</feature>